<dbReference type="EMBL" id="CAJGYO010000018">
    <property type="protein sequence ID" value="CAD6336947.1"/>
    <property type="molecule type" value="Genomic_DNA"/>
</dbReference>
<organism evidence="1 2">
    <name type="scientific">Miscanthus lutarioriparius</name>
    <dbReference type="NCBI Taxonomy" id="422564"/>
    <lineage>
        <taxon>Eukaryota</taxon>
        <taxon>Viridiplantae</taxon>
        <taxon>Streptophyta</taxon>
        <taxon>Embryophyta</taxon>
        <taxon>Tracheophyta</taxon>
        <taxon>Spermatophyta</taxon>
        <taxon>Magnoliopsida</taxon>
        <taxon>Liliopsida</taxon>
        <taxon>Poales</taxon>
        <taxon>Poaceae</taxon>
        <taxon>PACMAD clade</taxon>
        <taxon>Panicoideae</taxon>
        <taxon>Andropogonodae</taxon>
        <taxon>Andropogoneae</taxon>
        <taxon>Saccharinae</taxon>
        <taxon>Miscanthus</taxon>
    </lineage>
</organism>
<protein>
    <submittedName>
        <fullName evidence="1">Uncharacterized protein</fullName>
    </submittedName>
</protein>
<comment type="caution">
    <text evidence="1">The sequence shown here is derived from an EMBL/GenBank/DDBJ whole genome shotgun (WGS) entry which is preliminary data.</text>
</comment>
<evidence type="ECO:0000313" key="1">
    <source>
        <dbReference type="EMBL" id="CAD6336947.1"/>
    </source>
</evidence>
<accession>A0A811S3I0</accession>
<name>A0A811S3I0_9POAL</name>
<sequence>MATSTEALSASMEKMATQFEGFQTMMKQTLETLSGVGAWQATADEALEHLRQRANAAVTSIGDVSSYILGHASDCASGYSGDASASRTKRARAAAGISTTSAFTSATSTALVRPQPSSRNICNQY</sequence>
<keyword evidence="2" id="KW-1185">Reference proteome</keyword>
<reference evidence="1" key="1">
    <citation type="submission" date="2020-10" db="EMBL/GenBank/DDBJ databases">
        <authorList>
            <person name="Han B."/>
            <person name="Lu T."/>
            <person name="Zhao Q."/>
            <person name="Huang X."/>
            <person name="Zhao Y."/>
        </authorList>
    </citation>
    <scope>NUCLEOTIDE SEQUENCE</scope>
</reference>
<gene>
    <name evidence="1" type="ORF">NCGR_LOCUS61045</name>
</gene>
<proteinExistence type="predicted"/>
<evidence type="ECO:0000313" key="2">
    <source>
        <dbReference type="Proteomes" id="UP000604825"/>
    </source>
</evidence>
<dbReference type="Proteomes" id="UP000604825">
    <property type="component" value="Unassembled WGS sequence"/>
</dbReference>
<dbReference type="AlphaFoldDB" id="A0A811S3I0"/>